<dbReference type="GO" id="GO:0003723">
    <property type="term" value="F:RNA binding"/>
    <property type="evidence" value="ECO:0007669"/>
    <property type="project" value="InterPro"/>
</dbReference>
<dbReference type="EC" id="5.4.99.12" evidence="4"/>
<keyword evidence="2 4" id="KW-0819">tRNA processing</keyword>
<proteinExistence type="inferred from homology"/>
<dbReference type="EMBL" id="CADCVJ010000073">
    <property type="protein sequence ID" value="CAA9469028.1"/>
    <property type="molecule type" value="Genomic_DNA"/>
</dbReference>
<dbReference type="GO" id="GO:0031119">
    <property type="term" value="P:tRNA pseudouridine synthesis"/>
    <property type="evidence" value="ECO:0007669"/>
    <property type="project" value="UniProtKB-UniRule"/>
</dbReference>
<dbReference type="PANTHER" id="PTHR11142:SF0">
    <property type="entry name" value="TRNA PSEUDOURIDINE SYNTHASE-LIKE 1"/>
    <property type="match status" value="1"/>
</dbReference>
<dbReference type="NCBIfam" id="TIGR00071">
    <property type="entry name" value="hisT_truA"/>
    <property type="match status" value="1"/>
</dbReference>
<comment type="subunit">
    <text evidence="4">Homodimer.</text>
</comment>
<sequence length="239" mass="26724">MTVVRLVLEYDGRPFAGWAAQPGKRTIEAELAAALRILLRRDVSLVVAGRTDRGVHALGQVVSYEGPLPSLRSINALLPPEIAVAAAEVAPPGFSARHDAVSRSYRYRLWTRRALSPFQAGRVLWWPHRLDEEALHGCAAALVGEHDFRAFTPSQTRHRHFRRRIRRAAWRRHGDVLEFGIEADSFLRHMNRILVGTMLETASGSRSVEQFAELLEGRPRAEAGRTVAPHGLFLVGVTY</sequence>
<dbReference type="SUPFAM" id="SSF55120">
    <property type="entry name" value="Pseudouridine synthase"/>
    <property type="match status" value="1"/>
</dbReference>
<feature type="binding site" evidence="4 6">
    <location>
        <position position="105"/>
    </location>
    <ligand>
        <name>substrate</name>
    </ligand>
</feature>
<reference evidence="9" key="1">
    <citation type="submission" date="2020-02" db="EMBL/GenBank/DDBJ databases">
        <authorList>
            <person name="Meier V. D."/>
        </authorList>
    </citation>
    <scope>NUCLEOTIDE SEQUENCE</scope>
    <source>
        <strain evidence="9">AVDCRST_MAG38</strain>
    </source>
</reference>
<evidence type="ECO:0000259" key="8">
    <source>
        <dbReference type="Pfam" id="PF01416"/>
    </source>
</evidence>
<comment type="caution">
    <text evidence="4">Lacks conserved residue(s) required for the propagation of feature annotation.</text>
</comment>
<name>A0A6J4RGB7_9ACTN</name>
<keyword evidence="3 4" id="KW-0413">Isomerase</keyword>
<dbReference type="InterPro" id="IPR001406">
    <property type="entry name" value="PsdUridine_synth_TruA"/>
</dbReference>
<accession>A0A6J4RGB7</accession>
<dbReference type="InterPro" id="IPR020094">
    <property type="entry name" value="TruA/RsuA/RluB/E/F_N"/>
</dbReference>
<evidence type="ECO:0000256" key="7">
    <source>
        <dbReference type="RuleBase" id="RU003792"/>
    </source>
</evidence>
<evidence type="ECO:0000256" key="1">
    <source>
        <dbReference type="ARBA" id="ARBA00009375"/>
    </source>
</evidence>
<dbReference type="Gene3D" id="3.30.70.580">
    <property type="entry name" value="Pseudouridine synthase I, catalytic domain, N-terminal subdomain"/>
    <property type="match status" value="1"/>
</dbReference>
<dbReference type="InterPro" id="IPR020095">
    <property type="entry name" value="PsdUridine_synth_TruA_C"/>
</dbReference>
<comment type="catalytic activity">
    <reaction evidence="4 7">
        <text>uridine(38/39/40) in tRNA = pseudouridine(38/39/40) in tRNA</text>
        <dbReference type="Rhea" id="RHEA:22376"/>
        <dbReference type="Rhea" id="RHEA-COMP:10085"/>
        <dbReference type="Rhea" id="RHEA-COMP:10087"/>
        <dbReference type="ChEBI" id="CHEBI:65314"/>
        <dbReference type="ChEBI" id="CHEBI:65315"/>
        <dbReference type="EC" id="5.4.99.12"/>
    </reaction>
</comment>
<dbReference type="GO" id="GO:0160147">
    <property type="term" value="F:tRNA pseudouridine(38-40) synthase activity"/>
    <property type="evidence" value="ECO:0007669"/>
    <property type="project" value="UniProtKB-EC"/>
</dbReference>
<dbReference type="InterPro" id="IPR020103">
    <property type="entry name" value="PsdUridine_synth_cat_dom_sf"/>
</dbReference>
<feature type="active site" description="Nucleophile" evidence="4 5">
    <location>
        <position position="52"/>
    </location>
</feature>
<evidence type="ECO:0000256" key="2">
    <source>
        <dbReference type="ARBA" id="ARBA00022694"/>
    </source>
</evidence>
<feature type="domain" description="Pseudouridine synthase I TruA alpha/beta" evidence="8">
    <location>
        <begin position="139"/>
        <end position="239"/>
    </location>
</feature>
<organism evidence="9">
    <name type="scientific">uncultured Solirubrobacteraceae bacterium</name>
    <dbReference type="NCBI Taxonomy" id="1162706"/>
    <lineage>
        <taxon>Bacteria</taxon>
        <taxon>Bacillati</taxon>
        <taxon>Actinomycetota</taxon>
        <taxon>Thermoleophilia</taxon>
        <taxon>Solirubrobacterales</taxon>
        <taxon>Solirubrobacteraceae</taxon>
        <taxon>environmental samples</taxon>
    </lineage>
</organism>
<evidence type="ECO:0000313" key="9">
    <source>
        <dbReference type="EMBL" id="CAA9469028.1"/>
    </source>
</evidence>
<dbReference type="Pfam" id="PF01416">
    <property type="entry name" value="PseudoU_synth_1"/>
    <property type="match status" value="1"/>
</dbReference>
<evidence type="ECO:0000256" key="5">
    <source>
        <dbReference type="PIRSR" id="PIRSR001430-1"/>
    </source>
</evidence>
<dbReference type="InterPro" id="IPR020097">
    <property type="entry name" value="PsdUridine_synth_TruA_a/b_dom"/>
</dbReference>
<dbReference type="Gene3D" id="3.30.70.660">
    <property type="entry name" value="Pseudouridine synthase I, catalytic domain, C-terminal subdomain"/>
    <property type="match status" value="1"/>
</dbReference>
<dbReference type="HAMAP" id="MF_00171">
    <property type="entry name" value="TruA"/>
    <property type="match status" value="1"/>
</dbReference>
<comment type="function">
    <text evidence="4">Formation of pseudouridine at positions 38, 39 and 40 in the anticodon stem and loop of transfer RNAs.</text>
</comment>
<dbReference type="PIRSF" id="PIRSF001430">
    <property type="entry name" value="tRNA_psdUrid_synth"/>
    <property type="match status" value="1"/>
</dbReference>
<dbReference type="AlphaFoldDB" id="A0A6J4RGB7"/>
<protein>
    <recommendedName>
        <fullName evidence="4">tRNA pseudouridine synthase A</fullName>
        <ecNumber evidence="4">5.4.99.12</ecNumber>
    </recommendedName>
    <alternativeName>
        <fullName evidence="4">tRNA pseudouridine(38-40) synthase</fullName>
    </alternativeName>
    <alternativeName>
        <fullName evidence="4">tRNA pseudouridylate synthase I</fullName>
    </alternativeName>
    <alternativeName>
        <fullName evidence="4">tRNA-uridine isomerase I</fullName>
    </alternativeName>
</protein>
<evidence type="ECO:0000256" key="4">
    <source>
        <dbReference type="HAMAP-Rule" id="MF_00171"/>
    </source>
</evidence>
<evidence type="ECO:0000256" key="3">
    <source>
        <dbReference type="ARBA" id="ARBA00023235"/>
    </source>
</evidence>
<dbReference type="CDD" id="cd02570">
    <property type="entry name" value="PseudoU_synth_EcTruA"/>
    <property type="match status" value="1"/>
</dbReference>
<gene>
    <name evidence="4" type="primary">truA</name>
    <name evidence="9" type="ORF">AVDCRST_MAG38-1118</name>
</gene>
<dbReference type="PANTHER" id="PTHR11142">
    <property type="entry name" value="PSEUDOURIDYLATE SYNTHASE"/>
    <property type="match status" value="1"/>
</dbReference>
<comment type="similarity">
    <text evidence="1 4 7">Belongs to the tRNA pseudouridine synthase TruA family.</text>
</comment>
<evidence type="ECO:0000256" key="6">
    <source>
        <dbReference type="PIRSR" id="PIRSR001430-2"/>
    </source>
</evidence>